<proteinExistence type="predicted"/>
<dbReference type="PROSITE" id="PS00211">
    <property type="entry name" value="ABC_TRANSPORTER_1"/>
    <property type="match status" value="1"/>
</dbReference>
<evidence type="ECO:0000256" key="2">
    <source>
        <dbReference type="ARBA" id="ARBA00022741"/>
    </source>
</evidence>
<organism evidence="5 6">
    <name type="scientific">Fretibacterium fastidiosum</name>
    <dbReference type="NCBI Taxonomy" id="651822"/>
    <lineage>
        <taxon>Bacteria</taxon>
        <taxon>Thermotogati</taxon>
        <taxon>Synergistota</taxon>
        <taxon>Synergistia</taxon>
        <taxon>Synergistales</taxon>
        <taxon>Aminobacteriaceae</taxon>
        <taxon>Fretibacterium</taxon>
    </lineage>
</organism>
<dbReference type="InterPro" id="IPR027417">
    <property type="entry name" value="P-loop_NTPase"/>
</dbReference>
<dbReference type="PANTHER" id="PTHR24220:SF662">
    <property type="entry name" value="ABC TRANSPORTER ATP-BINDING PROTEIN"/>
    <property type="match status" value="1"/>
</dbReference>
<name>A0AB94IX78_9BACT</name>
<dbReference type="PROSITE" id="PS50893">
    <property type="entry name" value="ABC_TRANSPORTER_2"/>
    <property type="match status" value="1"/>
</dbReference>
<dbReference type="InterPro" id="IPR003593">
    <property type="entry name" value="AAA+_ATPase"/>
</dbReference>
<dbReference type="InterPro" id="IPR003439">
    <property type="entry name" value="ABC_transporter-like_ATP-bd"/>
</dbReference>
<keyword evidence="2" id="KW-0547">Nucleotide-binding</keyword>
<dbReference type="PANTHER" id="PTHR24220">
    <property type="entry name" value="IMPORT ATP-BINDING PROTEIN"/>
    <property type="match status" value="1"/>
</dbReference>
<evidence type="ECO:0000256" key="1">
    <source>
        <dbReference type="ARBA" id="ARBA00022448"/>
    </source>
</evidence>
<sequence>MTSSNKLLETRGLTKRFPRGVGDFCAVDHVDFTLCEGDFGHIVGRSGSGKSTLVNLLSGLLAPFSGETFFDGLPLPYGDDAAMAHLRNEQIGYVPQDAHLLPHLSVWDNVRLPLYLDGGLPNKEGVDGGERHALELLDRMGIAARRDAFPWELSGGEARRAMLARALLKGPRLLIADEPTADLDVLTSHEVMEEIRRVHSEGMTVLMITHELELLNYGTKIWTMEDGRLTEGQNLVVPKGAD</sequence>
<dbReference type="GO" id="GO:0016887">
    <property type="term" value="F:ATP hydrolysis activity"/>
    <property type="evidence" value="ECO:0007669"/>
    <property type="project" value="InterPro"/>
</dbReference>
<dbReference type="InterPro" id="IPR017871">
    <property type="entry name" value="ABC_transporter-like_CS"/>
</dbReference>
<keyword evidence="3" id="KW-0067">ATP-binding</keyword>
<gene>
    <name evidence="5" type="ORF">SY1_11930</name>
</gene>
<dbReference type="CDD" id="cd03255">
    <property type="entry name" value="ABC_MJ0796_LolCDE_FtsE"/>
    <property type="match status" value="1"/>
</dbReference>
<dbReference type="EMBL" id="FP929056">
    <property type="protein sequence ID" value="CBL28351.1"/>
    <property type="molecule type" value="Genomic_DNA"/>
</dbReference>
<dbReference type="Gene3D" id="3.40.50.300">
    <property type="entry name" value="P-loop containing nucleotide triphosphate hydrolases"/>
    <property type="match status" value="1"/>
</dbReference>
<dbReference type="SMART" id="SM00382">
    <property type="entry name" value="AAA"/>
    <property type="match status" value="1"/>
</dbReference>
<dbReference type="Pfam" id="PF00005">
    <property type="entry name" value="ABC_tran"/>
    <property type="match status" value="1"/>
</dbReference>
<dbReference type="SUPFAM" id="SSF52540">
    <property type="entry name" value="P-loop containing nucleoside triphosphate hydrolases"/>
    <property type="match status" value="1"/>
</dbReference>
<reference evidence="6" key="1">
    <citation type="submission" date="2010-03" db="EMBL/GenBank/DDBJ databases">
        <title>The genome sequence of Synergistetes sp. SGP1.</title>
        <authorList>
            <consortium name="metaHIT consortium -- http://www.metahit.eu/"/>
            <person name="Pajon A."/>
            <person name="Turner K."/>
            <person name="Parkhill J."/>
            <person name="Wade W."/>
            <person name="Vartoukian S."/>
        </authorList>
    </citation>
    <scope>NUCLEOTIDE SEQUENCE [LARGE SCALE GENOMIC DNA]</scope>
    <source>
        <strain evidence="6">SGP1</strain>
    </source>
</reference>
<protein>
    <submittedName>
        <fullName evidence="5">ABC-type antimicrobial peptide transport system, ATPase component</fullName>
    </submittedName>
</protein>
<feature type="domain" description="ABC transporter" evidence="4">
    <location>
        <begin position="8"/>
        <end position="239"/>
    </location>
</feature>
<evidence type="ECO:0000313" key="5">
    <source>
        <dbReference type="EMBL" id="CBL28351.1"/>
    </source>
</evidence>
<evidence type="ECO:0000259" key="4">
    <source>
        <dbReference type="PROSITE" id="PS50893"/>
    </source>
</evidence>
<dbReference type="AlphaFoldDB" id="A0AB94IX78"/>
<accession>A0AB94IX78</accession>
<dbReference type="RefSeq" id="WP_015556498.1">
    <property type="nucleotide sequence ID" value="NC_021038.1"/>
</dbReference>
<dbReference type="InterPro" id="IPR015854">
    <property type="entry name" value="ABC_transpr_LolD-like"/>
</dbReference>
<keyword evidence="1" id="KW-0813">Transport</keyword>
<keyword evidence="6" id="KW-1185">Reference proteome</keyword>
<evidence type="ECO:0000313" key="6">
    <source>
        <dbReference type="Proteomes" id="UP000008957"/>
    </source>
</evidence>
<dbReference type="GO" id="GO:0005886">
    <property type="term" value="C:plasma membrane"/>
    <property type="evidence" value="ECO:0007669"/>
    <property type="project" value="TreeGrafter"/>
</dbReference>
<evidence type="ECO:0000256" key="3">
    <source>
        <dbReference type="ARBA" id="ARBA00022840"/>
    </source>
</evidence>
<reference evidence="5 6" key="2">
    <citation type="submission" date="2010-03" db="EMBL/GenBank/DDBJ databases">
        <authorList>
            <person name="Pajon A."/>
        </authorList>
    </citation>
    <scope>NUCLEOTIDE SEQUENCE [LARGE SCALE GENOMIC DNA]</scope>
    <source>
        <strain evidence="5 6">SGP1</strain>
    </source>
</reference>
<dbReference type="Proteomes" id="UP000008957">
    <property type="component" value="Chromosome"/>
</dbReference>
<dbReference type="InterPro" id="IPR017911">
    <property type="entry name" value="MacB-like_ATP-bd"/>
</dbReference>
<dbReference type="GO" id="GO:0005524">
    <property type="term" value="F:ATP binding"/>
    <property type="evidence" value="ECO:0007669"/>
    <property type="project" value="UniProtKB-KW"/>
</dbReference>
<dbReference type="GO" id="GO:0022857">
    <property type="term" value="F:transmembrane transporter activity"/>
    <property type="evidence" value="ECO:0007669"/>
    <property type="project" value="TreeGrafter"/>
</dbReference>
<dbReference type="KEGG" id="sbr:SY1_11930"/>